<proteinExistence type="predicted"/>
<reference evidence="2 3" key="2">
    <citation type="submission" date="2009-02" db="EMBL/GenBank/DDBJ databases">
        <title>Draft genome sequence of Blautia hydrogenotrophica DSM 10507 (Ruminococcus hydrogenotrophicus DSM 10507).</title>
        <authorList>
            <person name="Sudarsanam P."/>
            <person name="Ley R."/>
            <person name="Guruge J."/>
            <person name="Turnbaugh P.J."/>
            <person name="Mahowald M."/>
            <person name="Liep D."/>
            <person name="Gordon J."/>
        </authorList>
    </citation>
    <scope>NUCLEOTIDE SEQUENCE [LARGE SCALE GENOMIC DNA]</scope>
    <source>
        <strain evidence="3">DSM 10507 / JCM 14656 / S5a33</strain>
    </source>
</reference>
<dbReference type="RefSeq" id="WP_005945503.1">
    <property type="nucleotide sequence ID" value="NZ_CP136423.1"/>
</dbReference>
<dbReference type="InterPro" id="IPR024207">
    <property type="entry name" value="CotJB_dom"/>
</dbReference>
<name>C0CHR5_BLAHS</name>
<dbReference type="Pfam" id="PF12652">
    <property type="entry name" value="CotJB"/>
    <property type="match status" value="1"/>
</dbReference>
<comment type="caution">
    <text evidence="2">The sequence shown here is derived from an EMBL/GenBank/DDBJ whole genome shotgun (WGS) entry which is preliminary data.</text>
</comment>
<keyword evidence="3" id="KW-1185">Reference proteome</keyword>
<evidence type="ECO:0000259" key="1">
    <source>
        <dbReference type="Pfam" id="PF12652"/>
    </source>
</evidence>
<feature type="domain" description="Protein CotJB" evidence="1">
    <location>
        <begin position="75"/>
        <end position="156"/>
    </location>
</feature>
<dbReference type="PATRIC" id="fig|476272.21.peg.3386"/>
<evidence type="ECO:0000313" key="3">
    <source>
        <dbReference type="Proteomes" id="UP000003100"/>
    </source>
</evidence>
<dbReference type="Pfam" id="PF11007">
    <property type="entry name" value="CotJA"/>
    <property type="match status" value="1"/>
</dbReference>
<dbReference type="EMBL" id="ACBZ01000015">
    <property type="protein sequence ID" value="EEG50664.1"/>
    <property type="molecule type" value="Genomic_DNA"/>
</dbReference>
<dbReference type="InterPro" id="IPR020256">
    <property type="entry name" value="Spore_coat_CotJA"/>
</dbReference>
<sequence length="160" mass="18057">MIQGHLAIASVPIQEWKTVYNPCEALSIGTIFPELNMPFFKTDSMGAGGQHSVLKGCADIPARAGENSEGQQQEAMMRQIQEVSFMADDVRLYMDTHPEDQKGLELLQNVLSKRSMLMEEFAEKFFPLTTDCMTKIFERNPKSHCYCWKEGPMPWEGGCA</sequence>
<dbReference type="HOGENOM" id="CLU_140955_0_0_9"/>
<dbReference type="Proteomes" id="UP000003100">
    <property type="component" value="Unassembled WGS sequence"/>
</dbReference>
<dbReference type="GeneID" id="86821632"/>
<dbReference type="AlphaFoldDB" id="C0CHR5"/>
<dbReference type="eggNOG" id="ENOG5033IYY">
    <property type="taxonomic scope" value="Bacteria"/>
</dbReference>
<protein>
    <recommendedName>
        <fullName evidence="1">Protein CotJB domain-containing protein</fullName>
    </recommendedName>
</protein>
<evidence type="ECO:0000313" key="2">
    <source>
        <dbReference type="EMBL" id="EEG50664.1"/>
    </source>
</evidence>
<accession>C0CHR5</accession>
<gene>
    <name evidence="2" type="ORF">RUMHYD_00378</name>
</gene>
<reference evidence="2 3" key="1">
    <citation type="submission" date="2009-01" db="EMBL/GenBank/DDBJ databases">
        <authorList>
            <person name="Fulton L."/>
            <person name="Clifton S."/>
            <person name="Fulton B."/>
            <person name="Xu J."/>
            <person name="Minx P."/>
            <person name="Pepin K.H."/>
            <person name="Johnson M."/>
            <person name="Bhonagiri V."/>
            <person name="Nash W.E."/>
            <person name="Mardis E.R."/>
            <person name="Wilson R.K."/>
        </authorList>
    </citation>
    <scope>NUCLEOTIDE SEQUENCE [LARGE SCALE GENOMIC DNA]</scope>
    <source>
        <strain evidence="3">DSM 10507 / JCM 14656 / S5a33</strain>
    </source>
</reference>
<organism evidence="2 3">
    <name type="scientific">Blautia hydrogenotrophica (strain DSM 10507 / JCM 14656 / S5a33)</name>
    <name type="common">Ruminococcus hydrogenotrophicus</name>
    <dbReference type="NCBI Taxonomy" id="476272"/>
    <lineage>
        <taxon>Bacteria</taxon>
        <taxon>Bacillati</taxon>
        <taxon>Bacillota</taxon>
        <taxon>Clostridia</taxon>
        <taxon>Lachnospirales</taxon>
        <taxon>Lachnospiraceae</taxon>
        <taxon>Blautia</taxon>
    </lineage>
</organism>